<evidence type="ECO:0000313" key="6">
    <source>
        <dbReference type="EMBL" id="GGD89079.1"/>
    </source>
</evidence>
<protein>
    <submittedName>
        <fullName evidence="7">Taurine ABC transporter substrate-binding protein</fullName>
    </submittedName>
</protein>
<dbReference type="PANTHER" id="PTHR30024:SF47">
    <property type="entry name" value="TAURINE-BINDING PERIPLASMIC PROTEIN"/>
    <property type="match status" value="1"/>
</dbReference>
<feature type="chain" id="PRO_5001663981" evidence="4">
    <location>
        <begin position="35"/>
        <end position="340"/>
    </location>
</feature>
<evidence type="ECO:0000256" key="3">
    <source>
        <dbReference type="ARBA" id="ARBA00022729"/>
    </source>
</evidence>
<dbReference type="EMBL" id="JFHE01000009">
    <property type="protein sequence ID" value="KDR35104.1"/>
    <property type="molecule type" value="Genomic_DNA"/>
</dbReference>
<evidence type="ECO:0000259" key="5">
    <source>
        <dbReference type="Pfam" id="PF09084"/>
    </source>
</evidence>
<sequence length="340" mass="36432">MTSNRRTFLKQASWIGAAAATAGFSAGFAPLARAATTVNYGGSAWLGHYAAYVAMKTDIFTKLGIDCRWQSFSTSSARMGAVMAGNIDIAGTGVVSALALMANGAKQFQLISTPNNFGKSEGLLVRSSVKSLADLKGKKIGVTYASSSHVLLLDVLRQANMDPARDVSIINLPANELLTAYRGHQIDAAAAWTPTFDRIKALPDTKLLLDDSSFSLYKPYQLTPGPDVLLVRTAFASAHPEVPKAFLQGIAQASDMMTQSPEKAAPILMTLTNLSEDEQLAILKQTQWYSHAQQKALFVGSGGKPGPFVDGVQKLSDMLVDLKQIDQSPKVADWINATYL</sequence>
<dbReference type="STRING" id="1071679.BG57_32725"/>
<keyword evidence="9" id="KW-1185">Reference proteome</keyword>
<proteinExistence type="inferred from homology"/>
<evidence type="ECO:0000256" key="4">
    <source>
        <dbReference type="SAM" id="SignalP"/>
    </source>
</evidence>
<evidence type="ECO:0000313" key="8">
    <source>
        <dbReference type="Proteomes" id="UP000027439"/>
    </source>
</evidence>
<comment type="similarity">
    <text evidence="2">Belongs to the bacterial solute-binding protein SsuA/TauA family.</text>
</comment>
<dbReference type="Pfam" id="PF09084">
    <property type="entry name" value="NMT1"/>
    <property type="match status" value="1"/>
</dbReference>
<dbReference type="GO" id="GO:0042918">
    <property type="term" value="P:alkanesulfonate transmembrane transport"/>
    <property type="evidence" value="ECO:0007669"/>
    <property type="project" value="TreeGrafter"/>
</dbReference>
<evidence type="ECO:0000313" key="7">
    <source>
        <dbReference type="EMBL" id="KDR35104.1"/>
    </source>
</evidence>
<dbReference type="SUPFAM" id="SSF53850">
    <property type="entry name" value="Periplasmic binding protein-like II"/>
    <property type="match status" value="1"/>
</dbReference>
<name>A0A069P5C9_9BURK</name>
<evidence type="ECO:0000256" key="1">
    <source>
        <dbReference type="ARBA" id="ARBA00004418"/>
    </source>
</evidence>
<reference evidence="6" key="1">
    <citation type="journal article" date="2014" name="Int. J. Syst. Evol. Microbiol.">
        <title>Complete genome of a new Firmicutes species belonging to the dominant human colonic microbiota ('Ruminococcus bicirculans') reveals two chromosomes and a selective capacity to utilize plant glucans.</title>
        <authorList>
            <consortium name="NISC Comparative Sequencing Program"/>
            <person name="Wegmann U."/>
            <person name="Louis P."/>
            <person name="Goesmann A."/>
            <person name="Henrissat B."/>
            <person name="Duncan S.H."/>
            <person name="Flint H.J."/>
        </authorList>
    </citation>
    <scope>NUCLEOTIDE SEQUENCE</scope>
    <source>
        <strain evidence="6">CGMCC 1.11013</strain>
    </source>
</reference>
<evidence type="ECO:0000313" key="9">
    <source>
        <dbReference type="Proteomes" id="UP000597138"/>
    </source>
</evidence>
<dbReference type="Gene3D" id="3.40.190.10">
    <property type="entry name" value="Periplasmic binding protein-like II"/>
    <property type="match status" value="3"/>
</dbReference>
<dbReference type="InterPro" id="IPR006311">
    <property type="entry name" value="TAT_signal"/>
</dbReference>
<reference evidence="7 8" key="2">
    <citation type="submission" date="2014-03" db="EMBL/GenBank/DDBJ databases">
        <title>Draft Genome Sequences of Four Burkholderia Strains.</title>
        <authorList>
            <person name="Liu X.Y."/>
            <person name="Li C.X."/>
            <person name="Xu J.H."/>
        </authorList>
    </citation>
    <scope>NUCLEOTIDE SEQUENCE [LARGE SCALE GENOMIC DNA]</scope>
    <source>
        <strain evidence="7 8">R27</strain>
    </source>
</reference>
<dbReference type="eggNOG" id="COG4521">
    <property type="taxonomic scope" value="Bacteria"/>
</dbReference>
<dbReference type="Proteomes" id="UP000027439">
    <property type="component" value="Unassembled WGS sequence"/>
</dbReference>
<gene>
    <name evidence="7" type="ORF">BG57_32725</name>
    <name evidence="6" type="ORF">GCM10010985_49620</name>
</gene>
<reference evidence="9" key="3">
    <citation type="journal article" date="2019" name="Int. J. Syst. Evol. Microbiol.">
        <title>The Global Catalogue of Microorganisms (GCM) 10K type strain sequencing project: providing services to taxonomists for standard genome sequencing and annotation.</title>
        <authorList>
            <consortium name="The Broad Institute Genomics Platform"/>
            <consortium name="The Broad Institute Genome Sequencing Center for Infectious Disease"/>
            <person name="Wu L."/>
            <person name="Ma J."/>
        </authorList>
    </citation>
    <scope>NUCLEOTIDE SEQUENCE [LARGE SCALE GENOMIC DNA]</scope>
    <source>
        <strain evidence="9">CGMCC 1.11013</strain>
    </source>
</reference>
<dbReference type="GO" id="GO:0042597">
    <property type="term" value="C:periplasmic space"/>
    <property type="evidence" value="ECO:0007669"/>
    <property type="project" value="UniProtKB-SubCell"/>
</dbReference>
<dbReference type="PROSITE" id="PS51318">
    <property type="entry name" value="TAT"/>
    <property type="match status" value="1"/>
</dbReference>
<keyword evidence="3 4" id="KW-0732">Signal</keyword>
<comment type="subcellular location">
    <subcellularLocation>
        <location evidence="1">Periplasm</location>
    </subcellularLocation>
</comment>
<evidence type="ECO:0000256" key="2">
    <source>
        <dbReference type="ARBA" id="ARBA00010742"/>
    </source>
</evidence>
<feature type="signal peptide" evidence="4">
    <location>
        <begin position="1"/>
        <end position="34"/>
    </location>
</feature>
<dbReference type="Proteomes" id="UP000597138">
    <property type="component" value="Unassembled WGS sequence"/>
</dbReference>
<accession>A0A069P5C9</accession>
<dbReference type="OrthoDB" id="8555942at2"/>
<dbReference type="PANTHER" id="PTHR30024">
    <property type="entry name" value="ALIPHATIC SULFONATES-BINDING PROTEIN-RELATED"/>
    <property type="match status" value="1"/>
</dbReference>
<comment type="caution">
    <text evidence="7">The sequence shown here is derived from an EMBL/GenBank/DDBJ whole genome shotgun (WGS) entry which is preliminary data.</text>
</comment>
<reference evidence="6" key="4">
    <citation type="submission" date="2024-05" db="EMBL/GenBank/DDBJ databases">
        <authorList>
            <person name="Sun Q."/>
            <person name="Zhou Y."/>
        </authorList>
    </citation>
    <scope>NUCLEOTIDE SEQUENCE</scope>
    <source>
        <strain evidence="6">CGMCC 1.11013</strain>
    </source>
</reference>
<organism evidence="7 8">
    <name type="scientific">Caballeronia grimmiae</name>
    <dbReference type="NCBI Taxonomy" id="1071679"/>
    <lineage>
        <taxon>Bacteria</taxon>
        <taxon>Pseudomonadati</taxon>
        <taxon>Pseudomonadota</taxon>
        <taxon>Betaproteobacteria</taxon>
        <taxon>Burkholderiales</taxon>
        <taxon>Burkholderiaceae</taxon>
        <taxon>Caballeronia</taxon>
    </lineage>
</organism>
<dbReference type="RefSeq" id="WP_035963467.1">
    <property type="nucleotide sequence ID" value="NZ_BMEG01000010.1"/>
</dbReference>
<dbReference type="InterPro" id="IPR015168">
    <property type="entry name" value="SsuA/THI5"/>
</dbReference>
<feature type="domain" description="SsuA/THI5-like" evidence="5">
    <location>
        <begin position="48"/>
        <end position="264"/>
    </location>
</feature>
<dbReference type="AlphaFoldDB" id="A0A069P5C9"/>
<dbReference type="EMBL" id="BMEG01000010">
    <property type="protein sequence ID" value="GGD89079.1"/>
    <property type="molecule type" value="Genomic_DNA"/>
</dbReference>